<dbReference type="RefSeq" id="XP_065642793.1">
    <property type="nucleotide sequence ID" value="XM_065786721.1"/>
</dbReference>
<keyword evidence="1" id="KW-1185">Reference proteome</keyword>
<gene>
    <name evidence="2" type="primary">LOC136074407</name>
</gene>
<protein>
    <submittedName>
        <fullName evidence="2">Tigger transposable element-derived protein 6-like</fullName>
    </submittedName>
</protein>
<proteinExistence type="predicted"/>
<evidence type="ECO:0000313" key="2">
    <source>
        <dbReference type="RefSeq" id="XP_065642793.1"/>
    </source>
</evidence>
<name>A0ABM4B208_HYDVU</name>
<organism evidence="1 2">
    <name type="scientific">Hydra vulgaris</name>
    <name type="common">Hydra</name>
    <name type="synonym">Hydra attenuata</name>
    <dbReference type="NCBI Taxonomy" id="6087"/>
    <lineage>
        <taxon>Eukaryota</taxon>
        <taxon>Metazoa</taxon>
        <taxon>Cnidaria</taxon>
        <taxon>Hydrozoa</taxon>
        <taxon>Hydroidolina</taxon>
        <taxon>Anthoathecata</taxon>
        <taxon>Aplanulata</taxon>
        <taxon>Hydridae</taxon>
        <taxon>Hydra</taxon>
    </lineage>
</organism>
<accession>A0ABM4B208</accession>
<reference evidence="1" key="1">
    <citation type="submission" date="2025-05" db="UniProtKB">
        <authorList>
            <consortium name="RefSeq"/>
        </authorList>
    </citation>
    <scope>NUCLEOTIDE SEQUENCE [LARGE SCALE GENOMIC DNA]</scope>
</reference>
<reference evidence="2" key="2">
    <citation type="submission" date="2025-08" db="UniProtKB">
        <authorList>
            <consortium name="RefSeq"/>
        </authorList>
    </citation>
    <scope>IDENTIFICATION</scope>
</reference>
<evidence type="ECO:0000313" key="1">
    <source>
        <dbReference type="Proteomes" id="UP001652625"/>
    </source>
</evidence>
<dbReference type="Proteomes" id="UP001652625">
    <property type="component" value="Chromosome 01"/>
</dbReference>
<dbReference type="GeneID" id="136074407"/>
<sequence>MSAFNKHVKIFYNNLRKVLAKYKFSPNDIWNVDETGVTAVQVPAHVLAKRGERNVASVTSAEQGILVTMCNAVNASRLLISPFYIFPCDHFKDYFLQNSFPGSVDTANKSGWMVESTFMEWFNHFIKSARSSKANPIDTR</sequence>